<proteinExistence type="inferred from homology"/>
<comment type="similarity">
    <text evidence="1">Belongs to the glycosyltransferase 32 family.</text>
</comment>
<protein>
    <submittedName>
        <fullName evidence="2">Glycosyltransferase family 32 protein</fullName>
    </submittedName>
</protein>
<dbReference type="GO" id="GO:0006487">
    <property type="term" value="P:protein N-linked glycosylation"/>
    <property type="evidence" value="ECO:0007669"/>
    <property type="project" value="TreeGrafter"/>
</dbReference>
<dbReference type="PANTHER" id="PTHR31834:SF1">
    <property type="entry name" value="INITIATION-SPECIFIC ALPHA-1,6-MANNOSYLTRANSFERASE"/>
    <property type="match status" value="1"/>
</dbReference>
<dbReference type="InterPro" id="IPR039367">
    <property type="entry name" value="Och1-like"/>
</dbReference>
<gene>
    <name evidence="2" type="ORF">CANARDRAFT_29741</name>
</gene>
<keyword evidence="3" id="KW-1185">Reference proteome</keyword>
<evidence type="ECO:0000313" key="2">
    <source>
        <dbReference type="EMBL" id="ODV83756.1"/>
    </source>
</evidence>
<dbReference type="GO" id="GO:0000136">
    <property type="term" value="C:mannan polymerase complex"/>
    <property type="evidence" value="ECO:0007669"/>
    <property type="project" value="TreeGrafter"/>
</dbReference>
<dbReference type="PANTHER" id="PTHR31834">
    <property type="entry name" value="INITIATION-SPECIFIC ALPHA-1,6-MANNOSYLTRANSFERASE"/>
    <property type="match status" value="1"/>
</dbReference>
<name>A0A1E4SW79_9ASCO</name>
<organism evidence="2 3">
    <name type="scientific">[Candida] arabinofermentans NRRL YB-2248</name>
    <dbReference type="NCBI Taxonomy" id="983967"/>
    <lineage>
        <taxon>Eukaryota</taxon>
        <taxon>Fungi</taxon>
        <taxon>Dikarya</taxon>
        <taxon>Ascomycota</taxon>
        <taxon>Saccharomycotina</taxon>
        <taxon>Pichiomycetes</taxon>
        <taxon>Pichiales</taxon>
        <taxon>Pichiaceae</taxon>
        <taxon>Ogataea</taxon>
        <taxon>Ogataea/Candida clade</taxon>
    </lineage>
</organism>
<dbReference type="SUPFAM" id="SSF53448">
    <property type="entry name" value="Nucleotide-diphospho-sugar transferases"/>
    <property type="match status" value="1"/>
</dbReference>
<dbReference type="EMBL" id="KV453861">
    <property type="protein sequence ID" value="ODV83756.1"/>
    <property type="molecule type" value="Genomic_DNA"/>
</dbReference>
<dbReference type="InterPro" id="IPR029044">
    <property type="entry name" value="Nucleotide-diphossugar_trans"/>
</dbReference>
<dbReference type="Pfam" id="PF04488">
    <property type="entry name" value="Gly_transf_sug"/>
    <property type="match status" value="1"/>
</dbReference>
<dbReference type="GO" id="GO:0000009">
    <property type="term" value="F:alpha-1,6-mannosyltransferase activity"/>
    <property type="evidence" value="ECO:0007669"/>
    <property type="project" value="InterPro"/>
</dbReference>
<reference evidence="3" key="1">
    <citation type="submission" date="2016-04" db="EMBL/GenBank/DDBJ databases">
        <title>Comparative genomics of biotechnologically important yeasts.</title>
        <authorList>
            <consortium name="DOE Joint Genome Institute"/>
            <person name="Riley R."/>
            <person name="Haridas S."/>
            <person name="Wolfe K.H."/>
            <person name="Lopes M.R."/>
            <person name="Hittinger C.T."/>
            <person name="Goker M."/>
            <person name="Salamov A."/>
            <person name="Wisecaver J."/>
            <person name="Long T.M."/>
            <person name="Aerts A.L."/>
            <person name="Barry K."/>
            <person name="Choi C."/>
            <person name="Clum A."/>
            <person name="Coughlan A.Y."/>
            <person name="Deshpande S."/>
            <person name="Douglass A.P."/>
            <person name="Hanson S.J."/>
            <person name="Klenk H.-P."/>
            <person name="Labutti K."/>
            <person name="Lapidus A."/>
            <person name="Lindquist E."/>
            <person name="Lipzen A."/>
            <person name="Meier-Kolthoff J.P."/>
            <person name="Ohm R.A."/>
            <person name="Otillar R.P."/>
            <person name="Pangilinan J."/>
            <person name="Peng Y."/>
            <person name="Rokas A."/>
            <person name="Rosa C.A."/>
            <person name="Scheuner C."/>
            <person name="Sibirny A.A."/>
            <person name="Slot J.C."/>
            <person name="Stielow J.B."/>
            <person name="Sun H."/>
            <person name="Kurtzman C.P."/>
            <person name="Blackwell M."/>
            <person name="Grigoriev I.V."/>
            <person name="Jeffries T.W."/>
        </authorList>
    </citation>
    <scope>NUCLEOTIDE SEQUENCE [LARGE SCALE GENOMIC DNA]</scope>
    <source>
        <strain evidence="3">NRRL YB-2248</strain>
    </source>
</reference>
<evidence type="ECO:0000313" key="3">
    <source>
        <dbReference type="Proteomes" id="UP000094801"/>
    </source>
</evidence>
<evidence type="ECO:0000256" key="1">
    <source>
        <dbReference type="ARBA" id="ARBA00009003"/>
    </source>
</evidence>
<dbReference type="OrthoDB" id="409543at2759"/>
<dbReference type="STRING" id="983967.A0A1E4SW79"/>
<dbReference type="Gene3D" id="3.90.550.20">
    <property type="match status" value="1"/>
</dbReference>
<dbReference type="AlphaFoldDB" id="A0A1E4SW79"/>
<accession>A0A1E4SW79</accession>
<dbReference type="InterPro" id="IPR007577">
    <property type="entry name" value="GlycoTrfase_DXD_sugar-bd_CS"/>
</dbReference>
<dbReference type="Proteomes" id="UP000094801">
    <property type="component" value="Unassembled WGS sequence"/>
</dbReference>
<sequence>MFTIESRLSYYFPFKPLEEIENNIWQLWTVKSDDKSFPEDCKIHIERWRSINDNYNHNLISIQEAEEMVVDYLRPNVPEVVDALRSLPNERLKFEFLKYLIIYISGGLYSDIDTINIKPLKYWYDSKIIGGKLMVGITSDYNDLNWEKLYNRRLSFSNNLFKAKSHHPFLAKLIARITFICFTQQDSIKETNWDQVFQNLDANGEPLIQFTGSSIFTDTLFEYLNNLNNAIFIRVAKNDRDKDLKPIVGPQIPENQRFSYRSFSGIIAPTQIDDVIIMPQITFNGFENSQKDEYDDNDEKQGYEKFYYARPLSLTIWSNKKQKLESN</sequence>
<keyword evidence="2" id="KW-0808">Transferase</keyword>